<name>A0A2A2JFB9_9BILA</name>
<evidence type="ECO:0000313" key="10">
    <source>
        <dbReference type="Proteomes" id="UP000218231"/>
    </source>
</evidence>
<dbReference type="AlphaFoldDB" id="A0A2A2JFB9"/>
<feature type="domain" description="BZIP" evidence="8">
    <location>
        <begin position="81"/>
        <end position="136"/>
    </location>
</feature>
<dbReference type="EMBL" id="LIAE01010466">
    <property type="protein sequence ID" value="PAV60468.1"/>
    <property type="molecule type" value="Genomic_DNA"/>
</dbReference>
<dbReference type="Pfam" id="PF00170">
    <property type="entry name" value="bZIP_1"/>
    <property type="match status" value="1"/>
</dbReference>
<evidence type="ECO:0000259" key="8">
    <source>
        <dbReference type="PROSITE" id="PS50217"/>
    </source>
</evidence>
<evidence type="ECO:0000256" key="7">
    <source>
        <dbReference type="SAM" id="Coils"/>
    </source>
</evidence>
<dbReference type="GO" id="GO:0000977">
    <property type="term" value="F:RNA polymerase II transcription regulatory region sequence-specific DNA binding"/>
    <property type="evidence" value="ECO:0007669"/>
    <property type="project" value="TreeGrafter"/>
</dbReference>
<evidence type="ECO:0000313" key="9">
    <source>
        <dbReference type="EMBL" id="PAV60468.1"/>
    </source>
</evidence>
<gene>
    <name evidence="9" type="ORF">WR25_10594</name>
</gene>
<dbReference type="OrthoDB" id="20960at2759"/>
<reference evidence="9 10" key="1">
    <citation type="journal article" date="2017" name="Curr. Biol.">
        <title>Genome architecture and evolution of a unichromosomal asexual nematode.</title>
        <authorList>
            <person name="Fradin H."/>
            <person name="Zegar C."/>
            <person name="Gutwein M."/>
            <person name="Lucas J."/>
            <person name="Kovtun M."/>
            <person name="Corcoran D."/>
            <person name="Baugh L.R."/>
            <person name="Kiontke K."/>
            <person name="Gunsalus K."/>
            <person name="Fitch D.H."/>
            <person name="Piano F."/>
        </authorList>
    </citation>
    <scope>NUCLEOTIDE SEQUENCE [LARGE SCALE GENOMIC DNA]</scope>
    <source>
        <strain evidence="9">PF1309</strain>
    </source>
</reference>
<accession>A0A2A2JFB9</accession>
<evidence type="ECO:0000256" key="6">
    <source>
        <dbReference type="ARBA" id="ARBA00040165"/>
    </source>
</evidence>
<dbReference type="PANTHER" id="PTHR46542">
    <property type="entry name" value="X-BOX BINDING PROTEIN 1"/>
    <property type="match status" value="1"/>
</dbReference>
<dbReference type="Gene3D" id="1.20.5.170">
    <property type="match status" value="1"/>
</dbReference>
<evidence type="ECO:0000256" key="5">
    <source>
        <dbReference type="ARBA" id="ARBA00023242"/>
    </source>
</evidence>
<keyword evidence="7" id="KW-0175">Coiled coil</keyword>
<evidence type="ECO:0000256" key="2">
    <source>
        <dbReference type="ARBA" id="ARBA00023015"/>
    </source>
</evidence>
<dbReference type="PROSITE" id="PS50217">
    <property type="entry name" value="BZIP"/>
    <property type="match status" value="1"/>
</dbReference>
<dbReference type="SMART" id="SM00338">
    <property type="entry name" value="BRLZ"/>
    <property type="match status" value="1"/>
</dbReference>
<evidence type="ECO:0000256" key="1">
    <source>
        <dbReference type="ARBA" id="ARBA00022843"/>
    </source>
</evidence>
<keyword evidence="5" id="KW-0539">Nucleus</keyword>
<dbReference type="CDD" id="cd14691">
    <property type="entry name" value="bZIP_XBP1"/>
    <property type="match status" value="1"/>
</dbReference>
<dbReference type="Proteomes" id="UP000218231">
    <property type="component" value="Unassembled WGS sequence"/>
</dbReference>
<organism evidence="9 10">
    <name type="scientific">Diploscapter pachys</name>
    <dbReference type="NCBI Taxonomy" id="2018661"/>
    <lineage>
        <taxon>Eukaryota</taxon>
        <taxon>Metazoa</taxon>
        <taxon>Ecdysozoa</taxon>
        <taxon>Nematoda</taxon>
        <taxon>Chromadorea</taxon>
        <taxon>Rhabditida</taxon>
        <taxon>Rhabditina</taxon>
        <taxon>Rhabditomorpha</taxon>
        <taxon>Rhabditoidea</taxon>
        <taxon>Rhabditidae</taxon>
        <taxon>Diploscapter</taxon>
    </lineage>
</organism>
<keyword evidence="2" id="KW-0805">Transcription regulation</keyword>
<dbReference type="InterPro" id="IPR004827">
    <property type="entry name" value="bZIP"/>
</dbReference>
<dbReference type="PROSITE" id="PS00036">
    <property type="entry name" value="BZIP_BASIC"/>
    <property type="match status" value="1"/>
</dbReference>
<evidence type="ECO:0000256" key="3">
    <source>
        <dbReference type="ARBA" id="ARBA00023125"/>
    </source>
</evidence>
<keyword evidence="10" id="KW-1185">Reference proteome</keyword>
<feature type="coiled-coil region" evidence="7">
    <location>
        <begin position="99"/>
        <end position="140"/>
    </location>
</feature>
<dbReference type="STRING" id="2018661.A0A2A2JFB9"/>
<keyword evidence="4" id="KW-0804">Transcription</keyword>
<dbReference type="InterPro" id="IPR046347">
    <property type="entry name" value="bZIP_sf"/>
</dbReference>
<keyword evidence="3" id="KW-0238">DNA-binding</keyword>
<evidence type="ECO:0000256" key="4">
    <source>
        <dbReference type="ARBA" id="ARBA00023163"/>
    </source>
</evidence>
<proteinExistence type="predicted"/>
<sequence length="379" mass="42685">MTSQAVPSRTIYLVPARTVKAVQRVVPVRNQVQTVHAQSYGQKRPAPTSSNNVDPIEELLGETTNSGVPRKRERLTHLTAEEKLNRRKMKNRVAAQTARDRKKIRSQRLEDVVRDLLRENEQLRIENAELRETVAQNQTETPSTTSCQIATPMTTFGSAAFISGTQPRCQVVSGAVNQNKKQPVAMHALIRLALLSLLPPSFKTMNSNASSRICNFTFRKKTQNNGFFFQDDFDIDQLASELPFDGEEEPLEDAQPETADLYAHAEVEASTSAMEQNLLTMPDSPEGSSSFGFDAHDMSPRSMSDYSNPNYSNLCLDDSMMSQTQKPLLGDPMLGSPTQDHHQQQQQIYSYSPYGWDQQDDVLNSFDQTFYEEFVQTSY</sequence>
<dbReference type="InterPro" id="IPR052470">
    <property type="entry name" value="ER_Stress-Reg_TF"/>
</dbReference>
<protein>
    <recommendedName>
        <fullName evidence="6">X-box-binding protein 1</fullName>
    </recommendedName>
</protein>
<dbReference type="PANTHER" id="PTHR46542:SF1">
    <property type="entry name" value="X-BOX BINDING PROTEIN 1"/>
    <property type="match status" value="1"/>
</dbReference>
<dbReference type="GO" id="GO:0005634">
    <property type="term" value="C:nucleus"/>
    <property type="evidence" value="ECO:0007669"/>
    <property type="project" value="TreeGrafter"/>
</dbReference>
<dbReference type="SUPFAM" id="SSF57959">
    <property type="entry name" value="Leucine zipper domain"/>
    <property type="match status" value="1"/>
</dbReference>
<comment type="caution">
    <text evidence="9">The sequence shown here is derived from an EMBL/GenBank/DDBJ whole genome shotgun (WGS) entry which is preliminary data.</text>
</comment>
<keyword evidence="1" id="KW-0832">Ubl conjugation</keyword>
<dbReference type="GO" id="GO:0000981">
    <property type="term" value="F:DNA-binding transcription factor activity, RNA polymerase II-specific"/>
    <property type="evidence" value="ECO:0007669"/>
    <property type="project" value="TreeGrafter"/>
</dbReference>